<evidence type="ECO:0000313" key="3">
    <source>
        <dbReference type="Proteomes" id="UP000220133"/>
    </source>
</evidence>
<sequence>MSDMSQFAHEWIHAWNGHDLEEIMSHYAEEIDFVSPVIQQMGIDPEGRIRSKPALNAYFEKALAKYPDLKFEFYHELRGPGSTVLYYKSINNTLSAEYMEFNASGLVTKVRAHYKPLQDMHTFVSSWLEAWSDTEKPGAAARVANFYRDDCRYKDPGNPATIMGKVALENYLTSLLALNKGWKWTLRELIPIDGGCVVRWQAKIPVQQEIVSLEGMDLLQMEEGKIKYNEVYFDRTTWLKALKKI</sequence>
<keyword evidence="3" id="KW-1185">Reference proteome</keyword>
<evidence type="ECO:0000259" key="1">
    <source>
        <dbReference type="Pfam" id="PF12680"/>
    </source>
</evidence>
<dbReference type="EMBL" id="CP023777">
    <property type="protein sequence ID" value="ATL46187.1"/>
    <property type="molecule type" value="Genomic_DNA"/>
</dbReference>
<dbReference type="OrthoDB" id="333383at2"/>
<protein>
    <recommendedName>
        <fullName evidence="1">SnoaL-like domain-containing protein</fullName>
    </recommendedName>
</protein>
<dbReference type="SUPFAM" id="SSF54427">
    <property type="entry name" value="NTF2-like"/>
    <property type="match status" value="2"/>
</dbReference>
<dbReference type="InterPro" id="IPR032710">
    <property type="entry name" value="NTF2-like_dom_sf"/>
</dbReference>
<accession>A0A291QQH7</accession>
<feature type="domain" description="SnoaL-like" evidence="1">
    <location>
        <begin position="129"/>
        <end position="227"/>
    </location>
</feature>
<evidence type="ECO:0000313" key="2">
    <source>
        <dbReference type="EMBL" id="ATL46187.1"/>
    </source>
</evidence>
<organism evidence="2 3">
    <name type="scientific">Chitinophaga caeni</name>
    <dbReference type="NCBI Taxonomy" id="2029983"/>
    <lineage>
        <taxon>Bacteria</taxon>
        <taxon>Pseudomonadati</taxon>
        <taxon>Bacteroidota</taxon>
        <taxon>Chitinophagia</taxon>
        <taxon>Chitinophagales</taxon>
        <taxon>Chitinophagaceae</taxon>
        <taxon>Chitinophaga</taxon>
    </lineage>
</organism>
<dbReference type="Proteomes" id="UP000220133">
    <property type="component" value="Chromosome"/>
</dbReference>
<dbReference type="InterPro" id="IPR037401">
    <property type="entry name" value="SnoaL-like"/>
</dbReference>
<name>A0A291QQH7_9BACT</name>
<reference evidence="2 3" key="1">
    <citation type="submission" date="2017-10" db="EMBL/GenBank/DDBJ databases">
        <title>Paenichitinophaga pekingensis gen. nov., sp. nov., isolated from activated sludge.</title>
        <authorList>
            <person name="Jin D."/>
            <person name="Kong X."/>
            <person name="Deng Y."/>
            <person name="Bai Z."/>
        </authorList>
    </citation>
    <scope>NUCLEOTIDE SEQUENCE [LARGE SCALE GENOMIC DNA]</scope>
    <source>
        <strain evidence="2 3">13</strain>
    </source>
</reference>
<proteinExistence type="predicted"/>
<dbReference type="KEGG" id="cbae:COR50_02830"/>
<dbReference type="Gene3D" id="3.10.450.50">
    <property type="match status" value="2"/>
</dbReference>
<dbReference type="Pfam" id="PF12680">
    <property type="entry name" value="SnoaL_2"/>
    <property type="match status" value="2"/>
</dbReference>
<gene>
    <name evidence="2" type="ORF">COR50_02830</name>
</gene>
<feature type="domain" description="SnoaL-like" evidence="1">
    <location>
        <begin position="9"/>
        <end position="74"/>
    </location>
</feature>
<dbReference type="AlphaFoldDB" id="A0A291QQH7"/>
<dbReference type="RefSeq" id="WP_098192576.1">
    <property type="nucleotide sequence ID" value="NZ_CP023777.1"/>
</dbReference>